<evidence type="ECO:0000313" key="7">
    <source>
        <dbReference type="EMBL" id="CAA0103963.1"/>
    </source>
</evidence>
<dbReference type="Pfam" id="PF00590">
    <property type="entry name" value="TP_methylase"/>
    <property type="match status" value="1"/>
</dbReference>
<evidence type="ECO:0000313" key="8">
    <source>
        <dbReference type="Proteomes" id="UP000430146"/>
    </source>
</evidence>
<keyword evidence="8" id="KW-1185">Reference proteome</keyword>
<evidence type="ECO:0000256" key="1">
    <source>
        <dbReference type="ARBA" id="ARBA00004953"/>
    </source>
</evidence>
<keyword evidence="4" id="KW-0808">Transferase</keyword>
<dbReference type="SUPFAM" id="SSF53790">
    <property type="entry name" value="Tetrapyrrole methylase"/>
    <property type="match status" value="1"/>
</dbReference>
<dbReference type="EMBL" id="CACSIP010000009">
    <property type="protein sequence ID" value="CAA0103963.1"/>
    <property type="molecule type" value="Genomic_DNA"/>
</dbReference>
<proteinExistence type="predicted"/>
<dbReference type="GO" id="GO:0032259">
    <property type="term" value="P:methylation"/>
    <property type="evidence" value="ECO:0007669"/>
    <property type="project" value="UniProtKB-KW"/>
</dbReference>
<gene>
    <name evidence="7" type="ORF">AELLOGFF_03475</name>
</gene>
<dbReference type="GO" id="GO:0043819">
    <property type="term" value="F:precorrin-6A synthase (deacetylating) activity"/>
    <property type="evidence" value="ECO:0007669"/>
    <property type="project" value="InterPro"/>
</dbReference>
<keyword evidence="5" id="KW-0949">S-adenosyl-L-methionine</keyword>
<organism evidence="7 8">
    <name type="scientific">Mycolicibacterium vanbaalenii</name>
    <name type="common">Mycobacterium vanbaalenii</name>
    <dbReference type="NCBI Taxonomy" id="110539"/>
    <lineage>
        <taxon>Bacteria</taxon>
        <taxon>Bacillati</taxon>
        <taxon>Actinomycetota</taxon>
        <taxon>Actinomycetes</taxon>
        <taxon>Mycobacteriales</taxon>
        <taxon>Mycobacteriaceae</taxon>
        <taxon>Mycolicibacterium</taxon>
    </lineage>
</organism>
<accession>A0A5S9PJB7</accession>
<evidence type="ECO:0000256" key="3">
    <source>
        <dbReference type="ARBA" id="ARBA00022603"/>
    </source>
</evidence>
<evidence type="ECO:0000256" key="5">
    <source>
        <dbReference type="ARBA" id="ARBA00022691"/>
    </source>
</evidence>
<dbReference type="CDD" id="cd11643">
    <property type="entry name" value="Precorrin-6A-synthase"/>
    <property type="match status" value="1"/>
</dbReference>
<dbReference type="InterPro" id="IPR014776">
    <property type="entry name" value="4pyrrole_Mease_sub2"/>
</dbReference>
<evidence type="ECO:0000259" key="6">
    <source>
        <dbReference type="Pfam" id="PF00590"/>
    </source>
</evidence>
<name>A0A5S9PJB7_MYCVN</name>
<reference evidence="7 8" key="1">
    <citation type="submission" date="2019-11" db="EMBL/GenBank/DDBJ databases">
        <authorList>
            <person name="Holert J."/>
        </authorList>
    </citation>
    <scope>NUCLEOTIDE SEQUENCE [LARGE SCALE GENOMIC DNA]</scope>
    <source>
        <strain evidence="7">BC8_1</strain>
    </source>
</reference>
<dbReference type="Gene3D" id="3.40.1010.10">
    <property type="entry name" value="Cobalt-precorrin-4 Transmethylase, Domain 1"/>
    <property type="match status" value="1"/>
</dbReference>
<dbReference type="OrthoDB" id="9787471at2"/>
<dbReference type="GO" id="GO:0009236">
    <property type="term" value="P:cobalamin biosynthetic process"/>
    <property type="evidence" value="ECO:0007669"/>
    <property type="project" value="UniProtKB-KW"/>
</dbReference>
<dbReference type="NCBIfam" id="TIGR02434">
    <property type="entry name" value="CobF"/>
    <property type="match status" value="1"/>
</dbReference>
<keyword evidence="2" id="KW-0169">Cobalamin biosynthesis</keyword>
<comment type="pathway">
    <text evidence="1">Cofactor biosynthesis; adenosylcobalamin biosynthesis.</text>
</comment>
<feature type="domain" description="Tetrapyrrole methylase" evidence="6">
    <location>
        <begin position="9"/>
        <end position="227"/>
    </location>
</feature>
<protein>
    <recommendedName>
        <fullName evidence="6">Tetrapyrrole methylase domain-containing protein</fullName>
    </recommendedName>
</protein>
<dbReference type="InterPro" id="IPR014777">
    <property type="entry name" value="4pyrrole_Mease_sub1"/>
</dbReference>
<dbReference type="PIRSF" id="PIRSF036525">
    <property type="entry name" value="CobF"/>
    <property type="match status" value="1"/>
</dbReference>
<dbReference type="AlphaFoldDB" id="A0A5S9PJB7"/>
<keyword evidence="3" id="KW-0489">Methyltransferase</keyword>
<dbReference type="InterPro" id="IPR012797">
    <property type="entry name" value="CobF"/>
</dbReference>
<dbReference type="Gene3D" id="3.30.950.10">
    <property type="entry name" value="Methyltransferase, Cobalt-precorrin-4 Transmethylase, Domain 2"/>
    <property type="match status" value="1"/>
</dbReference>
<dbReference type="InterPro" id="IPR035996">
    <property type="entry name" value="4pyrrol_Methylase_sf"/>
</dbReference>
<dbReference type="RefSeq" id="WP_159229740.1">
    <property type="nucleotide sequence ID" value="NZ_CACSIP010000009.1"/>
</dbReference>
<evidence type="ECO:0000256" key="2">
    <source>
        <dbReference type="ARBA" id="ARBA00022573"/>
    </source>
</evidence>
<dbReference type="PANTHER" id="PTHR43467:SF1">
    <property type="entry name" value="PRECORRIN-6A SYNTHASE [DEACETYLATING]"/>
    <property type="match status" value="1"/>
</dbReference>
<dbReference type="PANTHER" id="PTHR43467">
    <property type="entry name" value="COBALT-PRECORRIN-2 C(20)-METHYLTRANSFERASE"/>
    <property type="match status" value="1"/>
</dbReference>
<dbReference type="InterPro" id="IPR000878">
    <property type="entry name" value="4pyrrol_Mease"/>
</dbReference>
<sequence>MPEPVKVRILGVGMGPQHVTAEVAEALRSADYVLAAEKADGDPLLALRREIVAAHPGAAGPVEVVAVRDPERDRSAGLTTGGYESAVTDWHDARAARYAAVLQQRAGTAAFLVWGDPSLYDSTIRIVEKVRALGVDLDYDVLPGISAPQLLAARHRMVLHDVGRPVHLTTGRRLQEAVAAGLDNILAMLNPPPERLDFTGLADWTIWWGANLGAAGERLVTGRLGDVLPAIAEARAAAQAQDGWVMDLFLVRRT</sequence>
<dbReference type="Proteomes" id="UP000430146">
    <property type="component" value="Unassembled WGS sequence"/>
</dbReference>
<evidence type="ECO:0000256" key="4">
    <source>
        <dbReference type="ARBA" id="ARBA00022679"/>
    </source>
</evidence>